<dbReference type="RefSeq" id="WP_038088367.1">
    <property type="nucleotide sequence ID" value="NZ_JQSG02000002.1"/>
</dbReference>
<keyword evidence="2" id="KW-1185">Reference proteome</keyword>
<comment type="caution">
    <text evidence="1">The sequence shown here is derived from an EMBL/GenBank/DDBJ whole genome shotgun (WGS) entry which is preliminary data.</text>
</comment>
<sequence>MKIRLLLLSALIATLTAGCTWVKLTPQGEEARVLKPNQVASCKPMGTTTVQVAATVLGVPRPRRDVEHDLQALARNAVQNAGGDTIVPEGQPVDGRQTFAMYRCINP</sequence>
<dbReference type="PROSITE" id="PS51257">
    <property type="entry name" value="PROKAR_LIPOPROTEIN"/>
    <property type="match status" value="1"/>
</dbReference>
<evidence type="ECO:0000313" key="1">
    <source>
        <dbReference type="EMBL" id="OBS10120.1"/>
    </source>
</evidence>
<gene>
    <name evidence="1" type="ORF">Thpro_021170</name>
</gene>
<dbReference type="AlphaFoldDB" id="A0A1A6C6F7"/>
<proteinExistence type="predicted"/>
<name>A0A1A6C6F7_9GAMM</name>
<dbReference type="EMBL" id="JQSG02000002">
    <property type="protein sequence ID" value="OBS10120.1"/>
    <property type="molecule type" value="Genomic_DNA"/>
</dbReference>
<dbReference type="OrthoDB" id="6120981at2"/>
<accession>A0A1A6C6F7</accession>
<dbReference type="Pfam" id="PF13698">
    <property type="entry name" value="DUF4156"/>
    <property type="match status" value="1"/>
</dbReference>
<evidence type="ECO:0008006" key="3">
    <source>
        <dbReference type="Google" id="ProtNLM"/>
    </source>
</evidence>
<reference evidence="1 2" key="1">
    <citation type="journal article" date="2014" name="Genome Announc.">
        <title>Draft Genome Sequence of the Iron-Oxidizing, Acidophilic, and Halotolerant 'Thiobacillus prosperus' Type Strain DSM 5130.</title>
        <authorList>
            <person name="Ossandon F.J."/>
            <person name="Cardenas J.P."/>
            <person name="Corbett M."/>
            <person name="Quatrini R."/>
            <person name="Holmes D.S."/>
            <person name="Watkin E."/>
        </authorList>
    </citation>
    <scope>NUCLEOTIDE SEQUENCE [LARGE SCALE GENOMIC DNA]</scope>
    <source>
        <strain evidence="1 2">DSM 5130</strain>
    </source>
</reference>
<organism evidence="1 2">
    <name type="scientific">Acidihalobacter prosperus</name>
    <dbReference type="NCBI Taxonomy" id="160660"/>
    <lineage>
        <taxon>Bacteria</taxon>
        <taxon>Pseudomonadati</taxon>
        <taxon>Pseudomonadota</taxon>
        <taxon>Gammaproteobacteria</taxon>
        <taxon>Chromatiales</taxon>
        <taxon>Ectothiorhodospiraceae</taxon>
        <taxon>Acidihalobacter</taxon>
    </lineage>
</organism>
<protein>
    <recommendedName>
        <fullName evidence="3">DUF4156 domain-containing protein</fullName>
    </recommendedName>
</protein>
<dbReference type="Proteomes" id="UP000029273">
    <property type="component" value="Unassembled WGS sequence"/>
</dbReference>
<evidence type="ECO:0000313" key="2">
    <source>
        <dbReference type="Proteomes" id="UP000029273"/>
    </source>
</evidence>
<dbReference type="STRING" id="160660.BJI67_04465"/>
<dbReference type="InterPro" id="IPR025294">
    <property type="entry name" value="DUF4156"/>
</dbReference>